<feature type="compositionally biased region" description="Acidic residues" evidence="12">
    <location>
        <begin position="311"/>
        <end position="321"/>
    </location>
</feature>
<evidence type="ECO:0000256" key="5">
    <source>
        <dbReference type="ARBA" id="ARBA00022692"/>
    </source>
</evidence>
<feature type="transmembrane region" description="Helical" evidence="13">
    <location>
        <begin position="47"/>
        <end position="68"/>
    </location>
</feature>
<feature type="transmembrane region" description="Helical" evidence="13">
    <location>
        <begin position="247"/>
        <end position="272"/>
    </location>
</feature>
<comment type="subcellular location">
    <subcellularLocation>
        <location evidence="2">Membrane</location>
        <topology evidence="2">Multi-pass membrane protein</topology>
    </subcellularLocation>
</comment>
<evidence type="ECO:0000256" key="11">
    <source>
        <dbReference type="ARBA" id="ARBA00023136"/>
    </source>
</evidence>
<dbReference type="GO" id="GO:0008237">
    <property type="term" value="F:metallopeptidase activity"/>
    <property type="evidence" value="ECO:0007669"/>
    <property type="project" value="UniProtKB-KW"/>
</dbReference>
<name>A0AAD8XZM6_9STRA</name>
<keyword evidence="9 13" id="KW-1133">Transmembrane helix</keyword>
<evidence type="ECO:0000313" key="15">
    <source>
        <dbReference type="EMBL" id="KAK1736549.1"/>
    </source>
</evidence>
<keyword evidence="7 15" id="KW-0378">Hydrolase</keyword>
<protein>
    <submittedName>
        <fullName evidence="15">Membrane-associated zinc metalloprotease (Family M50B)</fullName>
        <ecNumber evidence="15">3.4.24.-</ecNumber>
    </submittedName>
</protein>
<dbReference type="CDD" id="cd05709">
    <property type="entry name" value="S2P-M50"/>
    <property type="match status" value="1"/>
</dbReference>
<dbReference type="EC" id="3.4.24.-" evidence="15"/>
<reference evidence="15" key="1">
    <citation type="submission" date="2023-06" db="EMBL/GenBank/DDBJ databases">
        <title>Survivors Of The Sea: Transcriptome response of Skeletonema marinoi to long-term dormancy.</title>
        <authorList>
            <person name="Pinder M.I.M."/>
            <person name="Kourtchenko O."/>
            <person name="Robertson E.K."/>
            <person name="Larsson T."/>
            <person name="Maumus F."/>
            <person name="Osuna-Cruz C.M."/>
            <person name="Vancaester E."/>
            <person name="Stenow R."/>
            <person name="Vandepoele K."/>
            <person name="Ploug H."/>
            <person name="Bruchert V."/>
            <person name="Godhe A."/>
            <person name="Topel M."/>
        </authorList>
    </citation>
    <scope>NUCLEOTIDE SEQUENCE</scope>
    <source>
        <strain evidence="15">R05AC</strain>
    </source>
</reference>
<evidence type="ECO:0000256" key="10">
    <source>
        <dbReference type="ARBA" id="ARBA00023049"/>
    </source>
</evidence>
<sequence length="337" mass="37312">MMLAIPSSLSLSCCCPKICNANVRMHLTSIFLILITFLASLRYVTTYPLYSVLVLILFGPVLIITTLIHECAHLCMSRWLLLERTDTQTEIMLWPLGGYHYCDGLSASSVAGERSGSRGTLKADLLIALAGVLSHGPQGLFWFLIYLSINSGQTSDFEFRTYFTIISSGPQGFFSTVCEQSILLNILLMWFNLFLPVYPLDGGRIMTSAMLLMGVALNKAALLTMLITMLVSLVLFVMSIISFIDGIGISGTFGFLLSIFAVVKCYQLYFMITGGRLRDHKLFGRACYINRVSRPGLFQLSNAARMASTAEGEDDQEDQREDETMVPTETEAGQSSR</sequence>
<proteinExistence type="inferred from homology"/>
<evidence type="ECO:0000256" key="1">
    <source>
        <dbReference type="ARBA" id="ARBA00001947"/>
    </source>
</evidence>
<keyword evidence="8" id="KW-0862">Zinc</keyword>
<dbReference type="Pfam" id="PF02163">
    <property type="entry name" value="Peptidase_M50"/>
    <property type="match status" value="1"/>
</dbReference>
<evidence type="ECO:0000256" key="7">
    <source>
        <dbReference type="ARBA" id="ARBA00022801"/>
    </source>
</evidence>
<dbReference type="AlphaFoldDB" id="A0AAD8XZM6"/>
<feature type="transmembrane region" description="Helical" evidence="13">
    <location>
        <begin position="125"/>
        <end position="149"/>
    </location>
</feature>
<evidence type="ECO:0000259" key="14">
    <source>
        <dbReference type="Pfam" id="PF02163"/>
    </source>
</evidence>
<comment type="cofactor">
    <cofactor evidence="1">
        <name>Zn(2+)</name>
        <dbReference type="ChEBI" id="CHEBI:29105"/>
    </cofactor>
</comment>
<dbReference type="PANTHER" id="PTHR39188">
    <property type="entry name" value="MEMBRANE-ASSOCIATED ZINC METALLOPROTEASE M50B"/>
    <property type="match status" value="1"/>
</dbReference>
<dbReference type="InterPro" id="IPR008915">
    <property type="entry name" value="Peptidase_M50"/>
</dbReference>
<accession>A0AAD8XZM6</accession>
<evidence type="ECO:0000256" key="9">
    <source>
        <dbReference type="ARBA" id="ARBA00022989"/>
    </source>
</evidence>
<evidence type="ECO:0000256" key="2">
    <source>
        <dbReference type="ARBA" id="ARBA00004141"/>
    </source>
</evidence>
<evidence type="ECO:0000256" key="8">
    <source>
        <dbReference type="ARBA" id="ARBA00022833"/>
    </source>
</evidence>
<evidence type="ECO:0000256" key="13">
    <source>
        <dbReference type="SAM" id="Phobius"/>
    </source>
</evidence>
<feature type="domain" description="Peptidase M50" evidence="14">
    <location>
        <begin position="61"/>
        <end position="230"/>
    </location>
</feature>
<dbReference type="Proteomes" id="UP001224775">
    <property type="component" value="Unassembled WGS sequence"/>
</dbReference>
<keyword evidence="16" id="KW-1185">Reference proteome</keyword>
<keyword evidence="4" id="KW-0645">Protease</keyword>
<organism evidence="15 16">
    <name type="scientific">Skeletonema marinoi</name>
    <dbReference type="NCBI Taxonomy" id="267567"/>
    <lineage>
        <taxon>Eukaryota</taxon>
        <taxon>Sar</taxon>
        <taxon>Stramenopiles</taxon>
        <taxon>Ochrophyta</taxon>
        <taxon>Bacillariophyta</taxon>
        <taxon>Coscinodiscophyceae</taxon>
        <taxon>Thalassiosirophycidae</taxon>
        <taxon>Thalassiosirales</taxon>
        <taxon>Skeletonemataceae</taxon>
        <taxon>Skeletonema</taxon>
        <taxon>Skeletonema marinoi-dohrnii complex</taxon>
    </lineage>
</organism>
<feature type="transmembrane region" description="Helical" evidence="13">
    <location>
        <begin position="21"/>
        <end position="41"/>
    </location>
</feature>
<keyword evidence="5 13" id="KW-0812">Transmembrane</keyword>
<keyword evidence="6" id="KW-0479">Metal-binding</keyword>
<gene>
    <name evidence="15" type="ORF">QTG54_012571</name>
</gene>
<comment type="caution">
    <text evidence="15">The sequence shown here is derived from an EMBL/GenBank/DDBJ whole genome shotgun (WGS) entry which is preliminary data.</text>
</comment>
<keyword evidence="10 15" id="KW-0482">Metalloprotease</keyword>
<keyword evidence="11 13" id="KW-0472">Membrane</keyword>
<dbReference type="GO" id="GO:0006508">
    <property type="term" value="P:proteolysis"/>
    <property type="evidence" value="ECO:0007669"/>
    <property type="project" value="UniProtKB-KW"/>
</dbReference>
<dbReference type="GO" id="GO:0046872">
    <property type="term" value="F:metal ion binding"/>
    <property type="evidence" value="ECO:0007669"/>
    <property type="project" value="UniProtKB-KW"/>
</dbReference>
<evidence type="ECO:0000256" key="12">
    <source>
        <dbReference type="SAM" id="MobiDB-lite"/>
    </source>
</evidence>
<dbReference type="GO" id="GO:0016020">
    <property type="term" value="C:membrane"/>
    <property type="evidence" value="ECO:0007669"/>
    <property type="project" value="UniProtKB-SubCell"/>
</dbReference>
<evidence type="ECO:0000256" key="6">
    <source>
        <dbReference type="ARBA" id="ARBA00022723"/>
    </source>
</evidence>
<feature type="region of interest" description="Disordered" evidence="12">
    <location>
        <begin position="306"/>
        <end position="337"/>
    </location>
</feature>
<evidence type="ECO:0000256" key="3">
    <source>
        <dbReference type="ARBA" id="ARBA00007931"/>
    </source>
</evidence>
<evidence type="ECO:0000313" key="16">
    <source>
        <dbReference type="Proteomes" id="UP001224775"/>
    </source>
</evidence>
<feature type="transmembrane region" description="Helical" evidence="13">
    <location>
        <begin position="220"/>
        <end position="241"/>
    </location>
</feature>
<feature type="transmembrane region" description="Helical" evidence="13">
    <location>
        <begin position="182"/>
        <end position="200"/>
    </location>
</feature>
<dbReference type="EMBL" id="JATAAI010000028">
    <property type="protein sequence ID" value="KAK1736549.1"/>
    <property type="molecule type" value="Genomic_DNA"/>
</dbReference>
<dbReference type="PANTHER" id="PTHR39188:SF3">
    <property type="entry name" value="STAGE IV SPORULATION PROTEIN FB"/>
    <property type="match status" value="1"/>
</dbReference>
<evidence type="ECO:0000256" key="4">
    <source>
        <dbReference type="ARBA" id="ARBA00022670"/>
    </source>
</evidence>
<comment type="similarity">
    <text evidence="3">Belongs to the peptidase M50B family.</text>
</comment>